<dbReference type="GeneID" id="63828235"/>
<keyword evidence="1" id="KW-0732">Signal</keyword>
<dbReference type="OrthoDB" id="5422293at2759"/>
<evidence type="ECO:0000313" key="3">
    <source>
        <dbReference type="Proteomes" id="UP000076871"/>
    </source>
</evidence>
<dbReference type="Proteomes" id="UP000076871">
    <property type="component" value="Unassembled WGS sequence"/>
</dbReference>
<dbReference type="RefSeq" id="XP_040766029.1">
    <property type="nucleotide sequence ID" value="XM_040911206.1"/>
</dbReference>
<evidence type="ECO:0000256" key="1">
    <source>
        <dbReference type="SAM" id="SignalP"/>
    </source>
</evidence>
<feature type="signal peptide" evidence="1">
    <location>
        <begin position="1"/>
        <end position="21"/>
    </location>
</feature>
<keyword evidence="3" id="KW-1185">Reference proteome</keyword>
<gene>
    <name evidence="2" type="ORF">LAESUDRAFT_742646</name>
</gene>
<accession>A0A165F3A5</accession>
<protein>
    <submittedName>
        <fullName evidence="2">Uncharacterized protein</fullName>
    </submittedName>
</protein>
<sequence length="266" mass="31311">MTVSRYLCDFILAGLFKLLWAPSLVPTPNDTDEVRFNKEHMYDPNWPRSLVLIIHHTRRPFHNFFLLLWPYPWHFALQPLYSSFEFLQHPELADELHSDDLRLHYFPPYRARDTPLRSLYRMHAWICAGGKHRPLLGYETQYFLSHIGPEWKLENLPDPQDPDPVRYAVLAGLVETMVLSFNERYSEMKLPRMGEGISVMYRKKLKREGREVDYATLKERAPEWVAPVPPVEGPPVQLAMIKQEGVAIQFRKRNILISGSGHMFWV</sequence>
<organism evidence="2 3">
    <name type="scientific">Laetiporus sulphureus 93-53</name>
    <dbReference type="NCBI Taxonomy" id="1314785"/>
    <lineage>
        <taxon>Eukaryota</taxon>
        <taxon>Fungi</taxon>
        <taxon>Dikarya</taxon>
        <taxon>Basidiomycota</taxon>
        <taxon>Agaricomycotina</taxon>
        <taxon>Agaricomycetes</taxon>
        <taxon>Polyporales</taxon>
        <taxon>Laetiporus</taxon>
    </lineage>
</organism>
<name>A0A165F3A5_9APHY</name>
<feature type="chain" id="PRO_5007857581" evidence="1">
    <location>
        <begin position="22"/>
        <end position="266"/>
    </location>
</feature>
<dbReference type="EMBL" id="KV427616">
    <property type="protein sequence ID" value="KZT08289.1"/>
    <property type="molecule type" value="Genomic_DNA"/>
</dbReference>
<dbReference type="AlphaFoldDB" id="A0A165F3A5"/>
<evidence type="ECO:0000313" key="2">
    <source>
        <dbReference type="EMBL" id="KZT08289.1"/>
    </source>
</evidence>
<reference evidence="2 3" key="1">
    <citation type="journal article" date="2016" name="Mol. Biol. Evol.">
        <title>Comparative Genomics of Early-Diverging Mushroom-Forming Fungi Provides Insights into the Origins of Lignocellulose Decay Capabilities.</title>
        <authorList>
            <person name="Nagy L.G."/>
            <person name="Riley R."/>
            <person name="Tritt A."/>
            <person name="Adam C."/>
            <person name="Daum C."/>
            <person name="Floudas D."/>
            <person name="Sun H."/>
            <person name="Yadav J.S."/>
            <person name="Pangilinan J."/>
            <person name="Larsson K.H."/>
            <person name="Matsuura K."/>
            <person name="Barry K."/>
            <person name="Labutti K."/>
            <person name="Kuo R."/>
            <person name="Ohm R.A."/>
            <person name="Bhattacharya S.S."/>
            <person name="Shirouzu T."/>
            <person name="Yoshinaga Y."/>
            <person name="Martin F.M."/>
            <person name="Grigoriev I.V."/>
            <person name="Hibbett D.S."/>
        </authorList>
    </citation>
    <scope>NUCLEOTIDE SEQUENCE [LARGE SCALE GENOMIC DNA]</scope>
    <source>
        <strain evidence="2 3">93-53</strain>
    </source>
</reference>
<dbReference type="InParanoid" id="A0A165F3A5"/>
<proteinExistence type="predicted"/>